<name>A0A8B7NU04_HYAAZ</name>
<keyword evidence="1" id="KW-0732">Signal</keyword>
<accession>A0A8B7NU04</accession>
<feature type="chain" id="PRO_5034145261" evidence="1">
    <location>
        <begin position="21"/>
        <end position="250"/>
    </location>
</feature>
<dbReference type="KEGG" id="hazt:108673189"/>
<dbReference type="RefSeq" id="XP_018016466.1">
    <property type="nucleotide sequence ID" value="XM_018160977.2"/>
</dbReference>
<dbReference type="Proteomes" id="UP000694843">
    <property type="component" value="Unplaced"/>
</dbReference>
<dbReference type="AlphaFoldDB" id="A0A8B7NU04"/>
<organism evidence="2 3">
    <name type="scientific">Hyalella azteca</name>
    <name type="common">Amphipod</name>
    <dbReference type="NCBI Taxonomy" id="294128"/>
    <lineage>
        <taxon>Eukaryota</taxon>
        <taxon>Metazoa</taxon>
        <taxon>Ecdysozoa</taxon>
        <taxon>Arthropoda</taxon>
        <taxon>Crustacea</taxon>
        <taxon>Multicrustacea</taxon>
        <taxon>Malacostraca</taxon>
        <taxon>Eumalacostraca</taxon>
        <taxon>Peracarida</taxon>
        <taxon>Amphipoda</taxon>
        <taxon>Senticaudata</taxon>
        <taxon>Talitrida</taxon>
        <taxon>Talitroidea</taxon>
        <taxon>Hyalellidae</taxon>
        <taxon>Hyalella</taxon>
    </lineage>
</organism>
<evidence type="ECO:0000313" key="2">
    <source>
        <dbReference type="Proteomes" id="UP000694843"/>
    </source>
</evidence>
<evidence type="ECO:0000256" key="1">
    <source>
        <dbReference type="SAM" id="SignalP"/>
    </source>
</evidence>
<keyword evidence="2" id="KW-1185">Reference proteome</keyword>
<evidence type="ECO:0000313" key="3">
    <source>
        <dbReference type="RefSeq" id="XP_018016466.1"/>
    </source>
</evidence>
<gene>
    <name evidence="3" type="primary">LOC108673189</name>
</gene>
<protein>
    <submittedName>
        <fullName evidence="3">Uncharacterized protein LOC108673189</fullName>
    </submittedName>
</protein>
<dbReference type="OMA" id="KGCFSKK"/>
<proteinExistence type="predicted"/>
<dbReference type="GeneID" id="108673189"/>
<feature type="signal peptide" evidence="1">
    <location>
        <begin position="1"/>
        <end position="20"/>
    </location>
</feature>
<dbReference type="OrthoDB" id="6381640at2759"/>
<dbReference type="Pfam" id="PF03995">
    <property type="entry name" value="Inhibitor_I36"/>
    <property type="match status" value="1"/>
</dbReference>
<reference evidence="3" key="1">
    <citation type="submission" date="2025-08" db="UniProtKB">
        <authorList>
            <consortium name="RefSeq"/>
        </authorList>
    </citation>
    <scope>IDENTIFICATION</scope>
    <source>
        <tissue evidence="3">Whole organism</tissue>
    </source>
</reference>
<sequence length="250" mass="27270">MKPNFVLVLALVAASSASQGSNKERPKIPGPGFTRVFSGFDSSEYYIDFLDYVPDLAAYGFDNVIRSACQTGVWFYYEQVQYNQAPGAVYWMHGIEYCGNFPLDYADVTSSLRYAGSPYGLNDDSFTLYQGQTFTGSEFWGETNSGTLDYMDADGSSLVLTGRSPWTFFTGTQYTGTAVCVYPSTDHDVGSDGTLLDLGLFTSMSDLGLPDNSVRSVAKGCFSKKVVRGRPLEALHRSANGAMGLIKITQ</sequence>